<evidence type="ECO:0000313" key="1">
    <source>
        <dbReference type="EMBL" id="QNO53200.1"/>
    </source>
</evidence>
<reference evidence="1" key="1">
    <citation type="submission" date="2020-06" db="EMBL/GenBank/DDBJ databases">
        <title>Unique genomic features of the anaerobic methanotrophic archaea.</title>
        <authorList>
            <person name="Chadwick G.L."/>
            <person name="Skennerton C.T."/>
            <person name="Laso-Perez R."/>
            <person name="Leu A.O."/>
            <person name="Speth D.R."/>
            <person name="Yu H."/>
            <person name="Morgan-Lang C."/>
            <person name="Hatzenpichler R."/>
            <person name="Goudeau D."/>
            <person name="Malmstrom R."/>
            <person name="Brazelton W.J."/>
            <person name="Woyke T."/>
            <person name="Hallam S.J."/>
            <person name="Tyson G.W."/>
            <person name="Wegener G."/>
            <person name="Boetius A."/>
            <person name="Orphan V."/>
        </authorList>
    </citation>
    <scope>NUCLEOTIDE SEQUENCE</scope>
</reference>
<proteinExistence type="predicted"/>
<sequence length="58" mass="5898">MGVSSSVGIGVTTGAGVVIGGCSTKIEFWTESFPSMYPSFSTAAEIVYRCVVDTSGAV</sequence>
<accession>A0A7G9YYW6</accession>
<dbReference type="AlphaFoldDB" id="A0A7G9YYW6"/>
<name>A0A7G9YYW6_9EURY</name>
<organism evidence="1">
    <name type="scientific">Candidatus Methanophagaceae archaeon ANME-1 ERB6</name>
    <dbReference type="NCBI Taxonomy" id="2759912"/>
    <lineage>
        <taxon>Archaea</taxon>
        <taxon>Methanobacteriati</taxon>
        <taxon>Methanobacteriota</taxon>
        <taxon>Stenosarchaea group</taxon>
        <taxon>Methanomicrobia</taxon>
        <taxon>Candidatus Methanophagales</taxon>
        <taxon>Candidatus Methanophagaceae</taxon>
    </lineage>
</organism>
<dbReference type="EMBL" id="MT631533">
    <property type="protein sequence ID" value="QNO53200.1"/>
    <property type="molecule type" value="Genomic_DNA"/>
</dbReference>
<protein>
    <submittedName>
        <fullName evidence="1">Uncharacterized protein</fullName>
    </submittedName>
</protein>
<gene>
    <name evidence="1" type="ORF">NDOAJMFA_00050</name>
</gene>